<dbReference type="InterPro" id="IPR001406">
    <property type="entry name" value="PsdUridine_synth_TruA"/>
</dbReference>
<dbReference type="STRING" id="5786.F0ZX60"/>
<dbReference type="Gene3D" id="3.30.70.660">
    <property type="entry name" value="Pseudouridine synthase I, catalytic domain, C-terminal subdomain"/>
    <property type="match status" value="2"/>
</dbReference>
<evidence type="ECO:0000313" key="4">
    <source>
        <dbReference type="Proteomes" id="UP000001064"/>
    </source>
</evidence>
<feature type="region of interest" description="Disordered" evidence="2">
    <location>
        <begin position="43"/>
        <end position="76"/>
    </location>
</feature>
<dbReference type="VEuPathDB" id="AmoebaDB:DICPUDRAFT_156689"/>
<dbReference type="OrthoDB" id="10256309at2759"/>
<feature type="region of interest" description="Disordered" evidence="2">
    <location>
        <begin position="487"/>
        <end position="539"/>
    </location>
</feature>
<dbReference type="PANTHER" id="PTHR11142">
    <property type="entry name" value="PSEUDOURIDYLATE SYNTHASE"/>
    <property type="match status" value="1"/>
</dbReference>
<dbReference type="EMBL" id="GL871252">
    <property type="protein sequence ID" value="EGC31472.1"/>
    <property type="molecule type" value="Genomic_DNA"/>
</dbReference>
<feature type="compositionally biased region" description="Low complexity" evidence="2">
    <location>
        <begin position="45"/>
        <end position="57"/>
    </location>
</feature>
<dbReference type="InterPro" id="IPR020094">
    <property type="entry name" value="TruA/RsuA/RluB/E/F_N"/>
</dbReference>
<sequence>MILNRFKFNNTNTLKHIQFIRSFCNSSNTEFDLFEKRFKRVPIKNNNTNNNNNNNNNVPVRQPENDRNNLKSLPGPQFIPVMTEEKQKLASDESRRVIEGHKNELNEFYRNNREEIEKNLEINTIKKPFALCFGYDGTGFYGLSYNKDLKYKAIENAIEKALFINGHIAPSNVGDLSRIKWSRSSRTDKGVHSLSTLISCFILVDEKTNQREGLSKETIESINKHLPESVRLLSGTRISKSFRARRGVCERTYHYMVPKKYLEGISIDHMNEILSNYIGNFSYHNYTSQRNTYLAEKNKKQSEDDDDEDEGEDFEEENQPKTILSPTTVTIDRISEKKMFRVNPKNMRTVKKFYVESDPILINNQEWFRFVVTVAKKIQPIEALKVSIDSPFIVSTPTAPPFSLYLYEFEFENNKKQPVCTKTAFSDTYKTFKKEFLSNQLHQRFDQIERDTNQFSTFFEELQQHQFLLDDLPHVIELNNEFKREKAERQKMHEERKLQRQEQRERERLEKEMQEKEMQEKENQDEEDENENKNKEDQK</sequence>
<dbReference type="InterPro" id="IPR020103">
    <property type="entry name" value="PsdUridine_synth_cat_dom_sf"/>
</dbReference>
<feature type="region of interest" description="Disordered" evidence="2">
    <location>
        <begin position="294"/>
        <end position="322"/>
    </location>
</feature>
<accession>F0ZX60</accession>
<feature type="compositionally biased region" description="Basic and acidic residues" evidence="2">
    <location>
        <begin position="487"/>
        <end position="522"/>
    </location>
</feature>
<gene>
    <name evidence="3" type="ORF">DICPUDRAFT_156689</name>
</gene>
<dbReference type="OMA" id="YREHINQ"/>
<dbReference type="RefSeq" id="XP_003292011.1">
    <property type="nucleotide sequence ID" value="XM_003291963.1"/>
</dbReference>
<evidence type="ECO:0008006" key="5">
    <source>
        <dbReference type="Google" id="ProtNLM"/>
    </source>
</evidence>
<dbReference type="KEGG" id="dpp:DICPUDRAFT_156689"/>
<name>F0ZX60_DICPU</name>
<reference evidence="4" key="1">
    <citation type="journal article" date="2011" name="Genome Biol.">
        <title>Comparative genomics of the social amoebae Dictyostelium discoideum and Dictyostelium purpureum.</title>
        <authorList>
            <consortium name="US DOE Joint Genome Institute (JGI-PGF)"/>
            <person name="Sucgang R."/>
            <person name="Kuo A."/>
            <person name="Tian X."/>
            <person name="Salerno W."/>
            <person name="Parikh A."/>
            <person name="Feasley C.L."/>
            <person name="Dalin E."/>
            <person name="Tu H."/>
            <person name="Huang E."/>
            <person name="Barry K."/>
            <person name="Lindquist E."/>
            <person name="Shapiro H."/>
            <person name="Bruce D."/>
            <person name="Schmutz J."/>
            <person name="Salamov A."/>
            <person name="Fey P."/>
            <person name="Gaudet P."/>
            <person name="Anjard C."/>
            <person name="Babu M.M."/>
            <person name="Basu S."/>
            <person name="Bushmanova Y."/>
            <person name="van der Wel H."/>
            <person name="Katoh-Kurasawa M."/>
            <person name="Dinh C."/>
            <person name="Coutinho P.M."/>
            <person name="Saito T."/>
            <person name="Elias M."/>
            <person name="Schaap P."/>
            <person name="Kay R.R."/>
            <person name="Henrissat B."/>
            <person name="Eichinger L."/>
            <person name="Rivero F."/>
            <person name="Putnam N.H."/>
            <person name="West C.M."/>
            <person name="Loomis W.F."/>
            <person name="Chisholm R.L."/>
            <person name="Shaulsky G."/>
            <person name="Strassmann J.E."/>
            <person name="Queller D.C."/>
            <person name="Kuspa A."/>
            <person name="Grigoriev I.V."/>
        </authorList>
    </citation>
    <scope>NUCLEOTIDE SEQUENCE [LARGE SCALE GENOMIC DNA]</scope>
    <source>
        <strain evidence="4">QSDP1</strain>
    </source>
</reference>
<dbReference type="InParanoid" id="F0ZX60"/>
<organism evidence="3 4">
    <name type="scientific">Dictyostelium purpureum</name>
    <name type="common">Slime mold</name>
    <dbReference type="NCBI Taxonomy" id="5786"/>
    <lineage>
        <taxon>Eukaryota</taxon>
        <taxon>Amoebozoa</taxon>
        <taxon>Evosea</taxon>
        <taxon>Eumycetozoa</taxon>
        <taxon>Dictyostelia</taxon>
        <taxon>Dictyosteliales</taxon>
        <taxon>Dictyosteliaceae</taxon>
        <taxon>Dictyostelium</taxon>
    </lineage>
</organism>
<dbReference type="InterPro" id="IPR020095">
    <property type="entry name" value="PsdUridine_synth_TruA_C"/>
</dbReference>
<keyword evidence="1" id="KW-0413">Isomerase</keyword>
<feature type="compositionally biased region" description="Acidic residues" evidence="2">
    <location>
        <begin position="303"/>
        <end position="317"/>
    </location>
</feature>
<dbReference type="GeneID" id="10505751"/>
<protein>
    <recommendedName>
        <fullName evidence="5">Pseudouridine synthase I TruA alpha/beta domain-containing protein</fullName>
    </recommendedName>
</protein>
<dbReference type="Proteomes" id="UP000001064">
    <property type="component" value="Unassembled WGS sequence"/>
</dbReference>
<dbReference type="FunFam" id="3.30.70.580:FF:000029">
    <property type="entry name" value="tRNA pseudouridine synthase"/>
    <property type="match status" value="1"/>
</dbReference>
<dbReference type="GO" id="GO:0009982">
    <property type="term" value="F:pseudouridine synthase activity"/>
    <property type="evidence" value="ECO:0000318"/>
    <property type="project" value="GO_Central"/>
</dbReference>
<evidence type="ECO:0000256" key="1">
    <source>
        <dbReference type="ARBA" id="ARBA00023235"/>
    </source>
</evidence>
<keyword evidence="4" id="KW-1185">Reference proteome</keyword>
<dbReference type="PANTHER" id="PTHR11142:SF27">
    <property type="entry name" value="PSEUDOURIDINE SYNTHASE I TRUA ALPHA_BETA DOMAIN-CONTAINING PROTEIN-RELATED"/>
    <property type="match status" value="1"/>
</dbReference>
<dbReference type="SUPFAM" id="SSF55120">
    <property type="entry name" value="Pseudouridine synthase"/>
    <property type="match status" value="1"/>
</dbReference>
<dbReference type="eggNOG" id="KOG2553">
    <property type="taxonomic scope" value="Eukaryota"/>
</dbReference>
<dbReference type="AlphaFoldDB" id="F0ZX60"/>
<dbReference type="GO" id="GO:0031119">
    <property type="term" value="P:tRNA pseudouridine synthesis"/>
    <property type="evidence" value="ECO:0000318"/>
    <property type="project" value="GO_Central"/>
</dbReference>
<dbReference type="GO" id="GO:0005634">
    <property type="term" value="C:nucleus"/>
    <property type="evidence" value="ECO:0000318"/>
    <property type="project" value="GO_Central"/>
</dbReference>
<evidence type="ECO:0000313" key="3">
    <source>
        <dbReference type="EMBL" id="EGC31472.1"/>
    </source>
</evidence>
<proteinExistence type="predicted"/>
<evidence type="ECO:0000256" key="2">
    <source>
        <dbReference type="SAM" id="MobiDB-lite"/>
    </source>
</evidence>
<dbReference type="GO" id="GO:0003723">
    <property type="term" value="F:RNA binding"/>
    <property type="evidence" value="ECO:0007669"/>
    <property type="project" value="InterPro"/>
</dbReference>
<dbReference type="Gene3D" id="3.30.70.580">
    <property type="entry name" value="Pseudouridine synthase I, catalytic domain, N-terminal subdomain"/>
    <property type="match status" value="1"/>
</dbReference>
<dbReference type="GO" id="GO:1990481">
    <property type="term" value="P:mRNA pseudouridine synthesis"/>
    <property type="evidence" value="ECO:0000318"/>
    <property type="project" value="GO_Central"/>
</dbReference>
<dbReference type="FunCoup" id="F0ZX60">
    <property type="interactions" value="56"/>
</dbReference>